<dbReference type="CDD" id="cd07153">
    <property type="entry name" value="Fur_like"/>
    <property type="match status" value="1"/>
</dbReference>
<dbReference type="PANTHER" id="PTHR33202:SF8">
    <property type="entry name" value="PEROXIDE-RESPONSIVE REPRESSOR PERR"/>
    <property type="match status" value="1"/>
</dbReference>
<feature type="binding site" evidence="7">
    <location>
        <position position="138"/>
    </location>
    <ligand>
        <name>Zn(2+)</name>
        <dbReference type="ChEBI" id="CHEBI:29105"/>
    </ligand>
</feature>
<evidence type="ECO:0000256" key="5">
    <source>
        <dbReference type="ARBA" id="ARBA00023125"/>
    </source>
</evidence>
<evidence type="ECO:0000256" key="4">
    <source>
        <dbReference type="ARBA" id="ARBA00023015"/>
    </source>
</evidence>
<dbReference type="Proteomes" id="UP000002012">
    <property type="component" value="Chromosome"/>
</dbReference>
<keyword evidence="2" id="KW-0678">Repressor</keyword>
<dbReference type="GO" id="GO:0008270">
    <property type="term" value="F:zinc ion binding"/>
    <property type="evidence" value="ECO:0007669"/>
    <property type="project" value="TreeGrafter"/>
</dbReference>
<dbReference type="PaxDb" id="522772-Dacet_2482"/>
<dbReference type="Gene3D" id="1.10.10.10">
    <property type="entry name" value="Winged helix-like DNA-binding domain superfamily/Winged helix DNA-binding domain"/>
    <property type="match status" value="1"/>
</dbReference>
<name>D4H4B3_DENA2</name>
<dbReference type="GO" id="GO:0045892">
    <property type="term" value="P:negative regulation of DNA-templated transcription"/>
    <property type="evidence" value="ECO:0007669"/>
    <property type="project" value="TreeGrafter"/>
</dbReference>
<dbReference type="KEGG" id="dap:Dacet_2482"/>
<evidence type="ECO:0000313" key="9">
    <source>
        <dbReference type="Proteomes" id="UP000002012"/>
    </source>
</evidence>
<comment type="cofactor">
    <cofactor evidence="7">
        <name>Zn(2+)</name>
        <dbReference type="ChEBI" id="CHEBI:29105"/>
    </cofactor>
    <text evidence="7">Binds 1 zinc ion per subunit.</text>
</comment>
<organism evidence="8 9">
    <name type="scientific">Denitrovibrio acetiphilus (strain DSM 12809 / NBRC 114555 / N2460)</name>
    <dbReference type="NCBI Taxonomy" id="522772"/>
    <lineage>
        <taxon>Bacteria</taxon>
        <taxon>Pseudomonadati</taxon>
        <taxon>Deferribacterota</taxon>
        <taxon>Deferribacteres</taxon>
        <taxon>Deferribacterales</taxon>
        <taxon>Geovibrionaceae</taxon>
        <taxon>Denitrovibrio</taxon>
    </lineage>
</organism>
<dbReference type="InterPro" id="IPR002481">
    <property type="entry name" value="FUR"/>
</dbReference>
<sequence length="139" mass="15382" precursor="true">MDKCSTTELLKATKTKMTDARSKILNILLESETPLTANELHIAVSDSSSIDLATVYRALKVFVEKGLARALHIDGETIYYEKACEHNPLHAHFHCEVCGAVECLNPFGFDESSAFMKMAKDKEISSVELVIKGRCSKCV</sequence>
<evidence type="ECO:0000313" key="8">
    <source>
        <dbReference type="EMBL" id="ADD69242.1"/>
    </source>
</evidence>
<dbReference type="InterPro" id="IPR036388">
    <property type="entry name" value="WH-like_DNA-bd_sf"/>
</dbReference>
<keyword evidence="7" id="KW-0479">Metal-binding</keyword>
<keyword evidence="3 7" id="KW-0862">Zinc</keyword>
<dbReference type="InterPro" id="IPR036390">
    <property type="entry name" value="WH_DNA-bd_sf"/>
</dbReference>
<dbReference type="STRING" id="522772.Dacet_2482"/>
<evidence type="ECO:0000256" key="6">
    <source>
        <dbReference type="ARBA" id="ARBA00023163"/>
    </source>
</evidence>
<accession>D4H4B3</accession>
<evidence type="ECO:0000256" key="7">
    <source>
        <dbReference type="PIRSR" id="PIRSR602481-1"/>
    </source>
</evidence>
<dbReference type="Gene3D" id="3.30.1490.190">
    <property type="match status" value="1"/>
</dbReference>
<evidence type="ECO:0000256" key="1">
    <source>
        <dbReference type="ARBA" id="ARBA00007957"/>
    </source>
</evidence>
<dbReference type="PANTHER" id="PTHR33202">
    <property type="entry name" value="ZINC UPTAKE REGULATION PROTEIN"/>
    <property type="match status" value="1"/>
</dbReference>
<dbReference type="InterPro" id="IPR043135">
    <property type="entry name" value="Fur_C"/>
</dbReference>
<gene>
    <name evidence="8" type="ordered locus">Dacet_2482</name>
</gene>
<feature type="binding site" evidence="7">
    <location>
        <position position="98"/>
    </location>
    <ligand>
        <name>Zn(2+)</name>
        <dbReference type="ChEBI" id="CHEBI:29105"/>
    </ligand>
</feature>
<evidence type="ECO:0000256" key="3">
    <source>
        <dbReference type="ARBA" id="ARBA00022833"/>
    </source>
</evidence>
<proteinExistence type="inferred from homology"/>
<feature type="binding site" evidence="7">
    <location>
        <position position="135"/>
    </location>
    <ligand>
        <name>Zn(2+)</name>
        <dbReference type="ChEBI" id="CHEBI:29105"/>
    </ligand>
</feature>
<dbReference type="GO" id="GO:0000976">
    <property type="term" value="F:transcription cis-regulatory region binding"/>
    <property type="evidence" value="ECO:0007669"/>
    <property type="project" value="TreeGrafter"/>
</dbReference>
<dbReference type="EMBL" id="CP001968">
    <property type="protein sequence ID" value="ADD69242.1"/>
    <property type="molecule type" value="Genomic_DNA"/>
</dbReference>
<keyword evidence="6" id="KW-0804">Transcription</keyword>
<dbReference type="eggNOG" id="COG0735">
    <property type="taxonomic scope" value="Bacteria"/>
</dbReference>
<reference evidence="8 9" key="1">
    <citation type="journal article" date="2010" name="Stand. Genomic Sci.">
        <title>Complete genome sequence of Denitrovibrio acetiphilus type strain (N2460).</title>
        <authorList>
            <person name="Kiss H."/>
            <person name="Lang E."/>
            <person name="Lapidus A."/>
            <person name="Copeland A."/>
            <person name="Nolan M."/>
            <person name="Glavina Del Rio T."/>
            <person name="Chen F."/>
            <person name="Lucas S."/>
            <person name="Tice H."/>
            <person name="Cheng J.F."/>
            <person name="Han C."/>
            <person name="Goodwin L."/>
            <person name="Pitluck S."/>
            <person name="Liolios K."/>
            <person name="Pati A."/>
            <person name="Ivanova N."/>
            <person name="Mavromatis K."/>
            <person name="Chen A."/>
            <person name="Palaniappan K."/>
            <person name="Land M."/>
            <person name="Hauser L."/>
            <person name="Chang Y.J."/>
            <person name="Jeffries C.D."/>
            <person name="Detter J.C."/>
            <person name="Brettin T."/>
            <person name="Spring S."/>
            <person name="Rohde M."/>
            <person name="Goker M."/>
            <person name="Woyke T."/>
            <person name="Bristow J."/>
            <person name="Eisen J.A."/>
            <person name="Markowitz V."/>
            <person name="Hugenholtz P."/>
            <person name="Kyrpides N.C."/>
            <person name="Klenk H.P."/>
        </authorList>
    </citation>
    <scope>NUCLEOTIDE SEQUENCE [LARGE SCALE GENOMIC DNA]</scope>
    <source>
        <strain evidence="9">DSM 12809 / NBRC 114555 / N2460</strain>
    </source>
</reference>
<dbReference type="AlphaFoldDB" id="D4H4B3"/>
<dbReference type="HOGENOM" id="CLU_096072_6_1_0"/>
<protein>
    <submittedName>
        <fullName evidence="8">Ferric uptake regulator, Fur family</fullName>
    </submittedName>
</protein>
<dbReference type="OrthoDB" id="8659436at2"/>
<feature type="binding site" evidence="7">
    <location>
        <position position="95"/>
    </location>
    <ligand>
        <name>Zn(2+)</name>
        <dbReference type="ChEBI" id="CHEBI:29105"/>
    </ligand>
</feature>
<dbReference type="SUPFAM" id="SSF46785">
    <property type="entry name" value="Winged helix' DNA-binding domain"/>
    <property type="match status" value="1"/>
</dbReference>
<dbReference type="Pfam" id="PF01475">
    <property type="entry name" value="FUR"/>
    <property type="match status" value="1"/>
</dbReference>
<dbReference type="GO" id="GO:1900376">
    <property type="term" value="P:regulation of secondary metabolite biosynthetic process"/>
    <property type="evidence" value="ECO:0007669"/>
    <property type="project" value="TreeGrafter"/>
</dbReference>
<comment type="similarity">
    <text evidence="1">Belongs to the Fur family.</text>
</comment>
<keyword evidence="9" id="KW-1185">Reference proteome</keyword>
<dbReference type="InParanoid" id="D4H4B3"/>
<keyword evidence="5" id="KW-0238">DNA-binding</keyword>
<keyword evidence="4" id="KW-0805">Transcription regulation</keyword>
<dbReference type="RefSeq" id="WP_013011743.1">
    <property type="nucleotide sequence ID" value="NC_013943.1"/>
</dbReference>
<evidence type="ECO:0000256" key="2">
    <source>
        <dbReference type="ARBA" id="ARBA00022491"/>
    </source>
</evidence>
<dbReference type="GO" id="GO:0003700">
    <property type="term" value="F:DNA-binding transcription factor activity"/>
    <property type="evidence" value="ECO:0007669"/>
    <property type="project" value="InterPro"/>
</dbReference>